<organism evidence="1 2">
    <name type="scientific">Candidatus Hakubella thermalkaliphila</name>
    <dbReference type="NCBI Taxonomy" id="2754717"/>
    <lineage>
        <taxon>Bacteria</taxon>
        <taxon>Bacillati</taxon>
        <taxon>Actinomycetota</taxon>
        <taxon>Actinomycetota incertae sedis</taxon>
        <taxon>Candidatus Hakubellales</taxon>
        <taxon>Candidatus Hakubellaceae</taxon>
        <taxon>Candidatus Hakubella</taxon>
    </lineage>
</organism>
<reference evidence="1 2" key="1">
    <citation type="journal article" date="2020" name="Front. Microbiol.">
        <title>Single-cell genomics of novel Actinobacteria with the Wood-Ljungdahl pathway discovered in a serpentinizing system.</title>
        <authorList>
            <person name="Merino N."/>
            <person name="Kawai M."/>
            <person name="Boyd E.S."/>
            <person name="Colman D.R."/>
            <person name="McGlynn S.E."/>
            <person name="Nealson K.H."/>
            <person name="Kurokawa K."/>
            <person name="Hongoh Y."/>
        </authorList>
    </citation>
    <scope>NUCLEOTIDE SEQUENCE [LARGE SCALE GENOMIC DNA]</scope>
    <source>
        <strain evidence="1 2">S25</strain>
    </source>
</reference>
<gene>
    <name evidence="1" type="ORF">HKBW3S25_01638</name>
</gene>
<protein>
    <submittedName>
        <fullName evidence="1">Uncharacterized protein</fullName>
    </submittedName>
</protein>
<dbReference type="SUPFAM" id="SSF53098">
    <property type="entry name" value="Ribonuclease H-like"/>
    <property type="match status" value="1"/>
</dbReference>
<evidence type="ECO:0000313" key="2">
    <source>
        <dbReference type="Proteomes" id="UP000543224"/>
    </source>
</evidence>
<dbReference type="AlphaFoldDB" id="A0A6V8P2T0"/>
<name>A0A6V8P2T0_9ACTN</name>
<dbReference type="EMBL" id="BLRX01000399">
    <property type="protein sequence ID" value="GFP26150.1"/>
    <property type="molecule type" value="Genomic_DNA"/>
</dbReference>
<comment type="caution">
    <text evidence="1">The sequence shown here is derived from an EMBL/GenBank/DDBJ whole genome shotgun (WGS) entry which is preliminary data.</text>
</comment>
<dbReference type="Proteomes" id="UP000543224">
    <property type="component" value="Unassembled WGS sequence"/>
</dbReference>
<feature type="non-terminal residue" evidence="1">
    <location>
        <position position="136"/>
    </location>
</feature>
<accession>A0A6V8P2T0</accession>
<proteinExistence type="predicted"/>
<dbReference type="InterPro" id="IPR012337">
    <property type="entry name" value="RNaseH-like_sf"/>
</dbReference>
<sequence length="136" mass="15498">METILQVPQKSLYLYDVTLVESTQEKRPRGNPGKNPKPPQIVSQWSLQIQVTGEDPEAMTTFRNAEECFVLITNVSPQECGPREILGIYKNQMVVEIDFRLLKEPCIASVIYLKTPERIQSLAMLLHVSLLLRAMI</sequence>
<evidence type="ECO:0000313" key="1">
    <source>
        <dbReference type="EMBL" id="GFP26150.1"/>
    </source>
</evidence>